<dbReference type="InterPro" id="IPR025714">
    <property type="entry name" value="Methyltranfer_dom"/>
</dbReference>
<comment type="catalytic activity">
    <reaction evidence="8">
        <text>arsenic triglutathione + 3 [thioredoxin]-dithiol + 3 S-adenosyl-L-methionine = trimethylarsine + 3 [thioredoxin]-disulfide + 3 glutathione + 3 S-adenosyl-L-homocysteine + 3 H(+)</text>
        <dbReference type="Rhea" id="RHEA:69432"/>
        <dbReference type="Rhea" id="RHEA-COMP:10698"/>
        <dbReference type="Rhea" id="RHEA-COMP:10700"/>
        <dbReference type="ChEBI" id="CHEBI:15378"/>
        <dbReference type="ChEBI" id="CHEBI:27130"/>
        <dbReference type="ChEBI" id="CHEBI:29950"/>
        <dbReference type="ChEBI" id="CHEBI:50058"/>
        <dbReference type="ChEBI" id="CHEBI:57856"/>
        <dbReference type="ChEBI" id="CHEBI:57925"/>
        <dbReference type="ChEBI" id="CHEBI:59789"/>
        <dbReference type="ChEBI" id="CHEBI:183640"/>
        <dbReference type="EC" id="2.1.1.137"/>
    </reaction>
</comment>
<dbReference type="Gene3D" id="3.40.50.150">
    <property type="entry name" value="Vaccinia Virus protein VP39"/>
    <property type="match status" value="1"/>
</dbReference>
<evidence type="ECO:0000256" key="7">
    <source>
        <dbReference type="ARBA" id="ARBA00047943"/>
    </source>
</evidence>
<gene>
    <name evidence="10" type="primary">arsM</name>
    <name evidence="10" type="ORF">ENJ65_00975</name>
</gene>
<comment type="similarity">
    <text evidence="3">Belongs to the methyltransferase superfamily. Arsenite methyltransferase family.</text>
</comment>
<evidence type="ECO:0000256" key="2">
    <source>
        <dbReference type="ARBA" id="ARBA00022691"/>
    </source>
</evidence>
<proteinExistence type="inferred from homology"/>
<evidence type="ECO:0000256" key="8">
    <source>
        <dbReference type="ARBA" id="ARBA00048428"/>
    </source>
</evidence>
<keyword evidence="2" id="KW-0949">S-adenosyl-L-methionine</keyword>
<comment type="catalytic activity">
    <reaction evidence="7">
        <text>arsenic triglutathione + 2 [thioredoxin]-dithiol + 2 S-adenosyl-L-methionine + H2O = dimethylarsinous acid + 2 [thioredoxin]-disulfide + 3 glutathione + 2 S-adenosyl-L-homocysteine + 2 H(+)</text>
        <dbReference type="Rhea" id="RHEA:69464"/>
        <dbReference type="Rhea" id="RHEA-COMP:10698"/>
        <dbReference type="Rhea" id="RHEA-COMP:10700"/>
        <dbReference type="ChEBI" id="CHEBI:15377"/>
        <dbReference type="ChEBI" id="CHEBI:15378"/>
        <dbReference type="ChEBI" id="CHEBI:23808"/>
        <dbReference type="ChEBI" id="CHEBI:29950"/>
        <dbReference type="ChEBI" id="CHEBI:50058"/>
        <dbReference type="ChEBI" id="CHEBI:57856"/>
        <dbReference type="ChEBI" id="CHEBI:57925"/>
        <dbReference type="ChEBI" id="CHEBI:59789"/>
        <dbReference type="ChEBI" id="CHEBI:183640"/>
        <dbReference type="EC" id="2.1.1.137"/>
    </reaction>
</comment>
<dbReference type="NCBIfam" id="NF008823">
    <property type="entry name" value="PRK11873.1"/>
    <property type="match status" value="1"/>
</dbReference>
<evidence type="ECO:0000256" key="1">
    <source>
        <dbReference type="ARBA" id="ARBA00022679"/>
    </source>
</evidence>
<dbReference type="InterPro" id="IPR029063">
    <property type="entry name" value="SAM-dependent_MTases_sf"/>
</dbReference>
<evidence type="ECO:0000256" key="4">
    <source>
        <dbReference type="ARBA" id="ARBA00034521"/>
    </source>
</evidence>
<dbReference type="Proteomes" id="UP000885832">
    <property type="component" value="Unassembled WGS sequence"/>
</dbReference>
<dbReference type="PANTHER" id="PTHR43675:SF8">
    <property type="entry name" value="ARSENITE METHYLTRANSFERASE"/>
    <property type="match status" value="1"/>
</dbReference>
<dbReference type="EC" id="2.1.1.137" evidence="4"/>
<keyword evidence="1" id="KW-0808">Transferase</keyword>
<feature type="non-terminal residue" evidence="10">
    <location>
        <position position="1"/>
    </location>
</feature>
<evidence type="ECO:0000259" key="9">
    <source>
        <dbReference type="Pfam" id="PF13847"/>
    </source>
</evidence>
<dbReference type="CDD" id="cd02440">
    <property type="entry name" value="AdoMet_MTases"/>
    <property type="match status" value="1"/>
</dbReference>
<dbReference type="AlphaFoldDB" id="A0A832J2B3"/>
<dbReference type="SUPFAM" id="SSF53335">
    <property type="entry name" value="S-adenosyl-L-methionine-dependent methyltransferases"/>
    <property type="match status" value="1"/>
</dbReference>
<organism evidence="10">
    <name type="scientific">Candidatus Tenderia electrophaga</name>
    <dbReference type="NCBI Taxonomy" id="1748243"/>
    <lineage>
        <taxon>Bacteria</taxon>
        <taxon>Pseudomonadati</taxon>
        <taxon>Pseudomonadota</taxon>
        <taxon>Gammaproteobacteria</taxon>
        <taxon>Candidatus Tenderiales</taxon>
        <taxon>Candidatus Tenderiaceae</taxon>
        <taxon>Candidatus Tenderia</taxon>
    </lineage>
</organism>
<dbReference type="InterPro" id="IPR026669">
    <property type="entry name" value="Arsenite_MeTrfase-like"/>
</dbReference>
<dbReference type="Pfam" id="PF13847">
    <property type="entry name" value="Methyltransf_31"/>
    <property type="match status" value="1"/>
</dbReference>
<feature type="domain" description="Methyltransferase" evidence="9">
    <location>
        <begin position="7"/>
        <end position="153"/>
    </location>
</feature>
<evidence type="ECO:0000256" key="3">
    <source>
        <dbReference type="ARBA" id="ARBA00034487"/>
    </source>
</evidence>
<dbReference type="PANTHER" id="PTHR43675">
    <property type="entry name" value="ARSENITE METHYLTRANSFERASE"/>
    <property type="match status" value="1"/>
</dbReference>
<evidence type="ECO:0000313" key="10">
    <source>
        <dbReference type="EMBL" id="HHJ80185.1"/>
    </source>
</evidence>
<evidence type="ECO:0000256" key="5">
    <source>
        <dbReference type="ARBA" id="ARBA00034545"/>
    </source>
</evidence>
<comment type="caution">
    <text evidence="10">The sequence shown here is derived from an EMBL/GenBank/DDBJ whole genome shotgun (WGS) entry which is preliminary data.</text>
</comment>
<sequence>RAIASLKPGEVVVDLGAGGGFDCFLAAHEVGETGRVIGIDMTPDMLSKARNNAVKGQYKNVEFRLGEIEHLPIENESVDVIISNCVINLSPNKAQVFKDAFRVLHKGGRLAISDVVATLELPEEMRNDPALIAGCMGNASLVEDLEAMIKAAGFVDVRIEPKDESKEFIRDWAPDHNVTDYVVSASIEAVKPGCKPGSGCC</sequence>
<comment type="catalytic activity">
    <reaction evidence="6">
        <text>arsenic triglutathione + [thioredoxin]-dithiol + S-adenosyl-L-methionine + 2 H2O = methylarsonous acid + [thioredoxin]-disulfide + 3 glutathione + S-adenosyl-L-homocysteine + H(+)</text>
        <dbReference type="Rhea" id="RHEA:69460"/>
        <dbReference type="Rhea" id="RHEA-COMP:10698"/>
        <dbReference type="Rhea" id="RHEA-COMP:10700"/>
        <dbReference type="ChEBI" id="CHEBI:15377"/>
        <dbReference type="ChEBI" id="CHEBI:15378"/>
        <dbReference type="ChEBI" id="CHEBI:17826"/>
        <dbReference type="ChEBI" id="CHEBI:29950"/>
        <dbReference type="ChEBI" id="CHEBI:50058"/>
        <dbReference type="ChEBI" id="CHEBI:57856"/>
        <dbReference type="ChEBI" id="CHEBI:57925"/>
        <dbReference type="ChEBI" id="CHEBI:59789"/>
        <dbReference type="ChEBI" id="CHEBI:183640"/>
        <dbReference type="EC" id="2.1.1.137"/>
    </reaction>
</comment>
<keyword evidence="10" id="KW-0489">Methyltransferase</keyword>
<protein>
    <recommendedName>
        <fullName evidence="5">Arsenite methyltransferase</fullName>
        <ecNumber evidence="4">2.1.1.137</ecNumber>
    </recommendedName>
</protein>
<name>A0A832J2B3_9GAMM</name>
<dbReference type="GO" id="GO:0030791">
    <property type="term" value="F:arsenite methyltransferase activity"/>
    <property type="evidence" value="ECO:0007669"/>
    <property type="project" value="UniProtKB-EC"/>
</dbReference>
<evidence type="ECO:0000256" key="6">
    <source>
        <dbReference type="ARBA" id="ARBA00047941"/>
    </source>
</evidence>
<dbReference type="EMBL" id="DRNF01000068">
    <property type="protein sequence ID" value="HHJ80185.1"/>
    <property type="molecule type" value="Genomic_DNA"/>
</dbReference>
<reference evidence="10" key="1">
    <citation type="journal article" date="2020" name="mSystems">
        <title>Genome- and Community-Level Interaction Insights into Carbon Utilization and Element Cycling Functions of Hydrothermarchaeota in Hydrothermal Sediment.</title>
        <authorList>
            <person name="Zhou Z."/>
            <person name="Liu Y."/>
            <person name="Xu W."/>
            <person name="Pan J."/>
            <person name="Luo Z.H."/>
            <person name="Li M."/>
        </authorList>
    </citation>
    <scope>NUCLEOTIDE SEQUENCE [LARGE SCALE GENOMIC DNA]</scope>
    <source>
        <strain evidence="10">HyVt-505</strain>
    </source>
</reference>
<dbReference type="GO" id="GO:0032259">
    <property type="term" value="P:methylation"/>
    <property type="evidence" value="ECO:0007669"/>
    <property type="project" value="UniProtKB-KW"/>
</dbReference>
<accession>A0A832J2B3</accession>